<feature type="region of interest" description="Leucine repeat II (LRII)" evidence="3">
    <location>
        <begin position="305"/>
        <end position="337"/>
    </location>
</feature>
<dbReference type="PANTHER" id="PTHR31636">
    <property type="entry name" value="OSJNBA0084A10.13 PROTEIN-RELATED"/>
    <property type="match status" value="1"/>
</dbReference>
<feature type="short sequence motif" description="VHIID" evidence="3">
    <location>
        <begin position="255"/>
        <end position="259"/>
    </location>
</feature>
<keyword evidence="1" id="KW-0805">Transcription regulation</keyword>
<sequence length="510" mass="56724">MKVPFLTPQNQLSLDPKQANSNANAAQTTYEPKSVLDVRHSPSPTATKPAGVSDILYSDDVVNLPLEEDHGMSRLEDWDSLMRELGLHDDSTHASKLIPQFSHSEPDYNLLPEFQPAHSFGLSTQFVPPDFTHFDHSEINNWDNVGFDFVDELIRLAECLETNSLQLGDAILARLNQKLRSPVGKPLQRAAYYFKEALQSLLTGSNQLTGPSTPEEVIQTIKAYRTFSNVSPIPMFSNFTANQAILEAVDGSRLVHVIDFDIGLGGHWASFMKEIAEKAESRKSSAPVLRLTAVVPEEYEAELRLIRDNLCQFARELEIVFEIDFVSIRTFEFLSFKAIKFIDGEKTAVILSPTVFRRVGAGFVNDLRRIAPHVVVHVDGEGLMGSGTASLRQVVIDGLEFYSTILESLEAANVGGGGGGGDWIRRIEMFVLLPRMFAAVEAAGRRGMTWREAFAGAGMRPVGLSQFADFQAECLLRRVQVRGFHVAKRQGEMLLCWHERALVATSAWRC</sequence>
<feature type="region of interest" description="Disordered" evidence="4">
    <location>
        <begin position="1"/>
        <end position="51"/>
    </location>
</feature>
<dbReference type="InterPro" id="IPR005202">
    <property type="entry name" value="TF_GRAS"/>
</dbReference>
<dbReference type="PROSITE" id="PS50985">
    <property type="entry name" value="GRAS"/>
    <property type="match status" value="1"/>
</dbReference>
<comment type="caution">
    <text evidence="5">The sequence shown here is derived from an EMBL/GenBank/DDBJ whole genome shotgun (WGS) entry which is preliminary data.</text>
</comment>
<evidence type="ECO:0000313" key="5">
    <source>
        <dbReference type="EMBL" id="KAK2977024.1"/>
    </source>
</evidence>
<keyword evidence="6" id="KW-1185">Reference proteome</keyword>
<evidence type="ECO:0000256" key="1">
    <source>
        <dbReference type="ARBA" id="ARBA00023015"/>
    </source>
</evidence>
<evidence type="ECO:0008006" key="7">
    <source>
        <dbReference type="Google" id="ProtNLM"/>
    </source>
</evidence>
<name>A0AA88UA89_9ASTE</name>
<reference evidence="5" key="1">
    <citation type="submission" date="2022-12" db="EMBL/GenBank/DDBJ databases">
        <title>Draft genome assemblies for two species of Escallonia (Escalloniales).</title>
        <authorList>
            <person name="Chanderbali A."/>
            <person name="Dervinis C."/>
            <person name="Anghel I."/>
            <person name="Soltis D."/>
            <person name="Soltis P."/>
            <person name="Zapata F."/>
        </authorList>
    </citation>
    <scope>NUCLEOTIDE SEQUENCE</scope>
    <source>
        <strain evidence="5">UCBG92.1500</strain>
        <tissue evidence="5">Leaf</tissue>
    </source>
</reference>
<dbReference type="Proteomes" id="UP001187471">
    <property type="component" value="Unassembled WGS sequence"/>
</dbReference>
<keyword evidence="2" id="KW-0804">Transcription</keyword>
<evidence type="ECO:0000313" key="6">
    <source>
        <dbReference type="Proteomes" id="UP001187471"/>
    </source>
</evidence>
<feature type="region of interest" description="SAW" evidence="3">
    <location>
        <begin position="432"/>
        <end position="509"/>
    </location>
</feature>
<protein>
    <recommendedName>
        <fullName evidence="7">Scarecrow-like protein 15</fullName>
    </recommendedName>
</protein>
<gene>
    <name evidence="5" type="ORF">RJ640_011082</name>
</gene>
<comment type="similarity">
    <text evidence="3">Belongs to the GRAS family.</text>
</comment>
<organism evidence="5 6">
    <name type="scientific">Escallonia rubra</name>
    <dbReference type="NCBI Taxonomy" id="112253"/>
    <lineage>
        <taxon>Eukaryota</taxon>
        <taxon>Viridiplantae</taxon>
        <taxon>Streptophyta</taxon>
        <taxon>Embryophyta</taxon>
        <taxon>Tracheophyta</taxon>
        <taxon>Spermatophyta</taxon>
        <taxon>Magnoliopsida</taxon>
        <taxon>eudicotyledons</taxon>
        <taxon>Gunneridae</taxon>
        <taxon>Pentapetalae</taxon>
        <taxon>asterids</taxon>
        <taxon>campanulids</taxon>
        <taxon>Escalloniales</taxon>
        <taxon>Escalloniaceae</taxon>
        <taxon>Escallonia</taxon>
    </lineage>
</organism>
<comment type="caution">
    <text evidence="3">Lacks conserved residue(s) required for the propagation of feature annotation.</text>
</comment>
<proteinExistence type="inferred from homology"/>
<dbReference type="Pfam" id="PF03514">
    <property type="entry name" value="GRAS"/>
    <property type="match status" value="1"/>
</dbReference>
<dbReference type="AlphaFoldDB" id="A0AA88UA89"/>
<accession>A0AA88UA89</accession>
<evidence type="ECO:0000256" key="2">
    <source>
        <dbReference type="ARBA" id="ARBA00023163"/>
    </source>
</evidence>
<evidence type="ECO:0000256" key="3">
    <source>
        <dbReference type="PROSITE-ProRule" id="PRU01191"/>
    </source>
</evidence>
<evidence type="ECO:0000256" key="4">
    <source>
        <dbReference type="SAM" id="MobiDB-lite"/>
    </source>
</evidence>
<dbReference type="EMBL" id="JAVXUO010002015">
    <property type="protein sequence ID" value="KAK2977024.1"/>
    <property type="molecule type" value="Genomic_DNA"/>
</dbReference>